<dbReference type="InterPro" id="IPR016181">
    <property type="entry name" value="Acyl_CoA_acyltransferase"/>
</dbReference>
<accession>A0ABR2X6P0</accession>
<dbReference type="Proteomes" id="UP001465668">
    <property type="component" value="Unassembled WGS sequence"/>
</dbReference>
<dbReference type="PANTHER" id="PTHR43441">
    <property type="entry name" value="RIBOSOMAL-PROTEIN-SERINE ACETYLTRANSFERASE"/>
    <property type="match status" value="1"/>
</dbReference>
<dbReference type="Gene3D" id="3.40.630.30">
    <property type="match status" value="1"/>
</dbReference>
<name>A0ABR2X6P0_9PEZI</name>
<organism evidence="2 3">
    <name type="scientific">Seiridium cardinale</name>
    <dbReference type="NCBI Taxonomy" id="138064"/>
    <lineage>
        <taxon>Eukaryota</taxon>
        <taxon>Fungi</taxon>
        <taxon>Dikarya</taxon>
        <taxon>Ascomycota</taxon>
        <taxon>Pezizomycotina</taxon>
        <taxon>Sordariomycetes</taxon>
        <taxon>Xylariomycetidae</taxon>
        <taxon>Amphisphaeriales</taxon>
        <taxon>Sporocadaceae</taxon>
        <taxon>Seiridium</taxon>
    </lineage>
</organism>
<evidence type="ECO:0000313" key="3">
    <source>
        <dbReference type="Proteomes" id="UP001465668"/>
    </source>
</evidence>
<dbReference type="Pfam" id="PF13302">
    <property type="entry name" value="Acetyltransf_3"/>
    <property type="match status" value="1"/>
</dbReference>
<dbReference type="InterPro" id="IPR000182">
    <property type="entry name" value="GNAT_dom"/>
</dbReference>
<dbReference type="PANTHER" id="PTHR43441:SF2">
    <property type="entry name" value="FAMILY ACETYLTRANSFERASE, PUTATIVE (AFU_ORTHOLOGUE AFUA_7G00850)-RELATED"/>
    <property type="match status" value="1"/>
</dbReference>
<protein>
    <submittedName>
        <fullName evidence="2">N-acetyltransferase domain-containing protein</fullName>
    </submittedName>
</protein>
<dbReference type="InterPro" id="IPR051908">
    <property type="entry name" value="Ribosomal_N-acetyltransferase"/>
</dbReference>
<dbReference type="EMBL" id="JARVKM010000145">
    <property type="protein sequence ID" value="KAK9769271.1"/>
    <property type="molecule type" value="Genomic_DNA"/>
</dbReference>
<feature type="domain" description="N-acetyltransferase" evidence="1">
    <location>
        <begin position="29"/>
        <end position="192"/>
    </location>
</feature>
<proteinExistence type="predicted"/>
<evidence type="ECO:0000259" key="1">
    <source>
        <dbReference type="PROSITE" id="PS51186"/>
    </source>
</evidence>
<evidence type="ECO:0000313" key="2">
    <source>
        <dbReference type="EMBL" id="KAK9769271.1"/>
    </source>
</evidence>
<gene>
    <name evidence="2" type="ORF">SCAR479_14057</name>
</gene>
<comment type="caution">
    <text evidence="2">The sequence shown here is derived from an EMBL/GenBank/DDBJ whole genome shotgun (WGS) entry which is preliminary data.</text>
</comment>
<dbReference type="PROSITE" id="PS51186">
    <property type="entry name" value="GNAT"/>
    <property type="match status" value="1"/>
</dbReference>
<sequence length="242" mass="27093">MTGNVPLGDVIDTRPAKAPQHLTINGRSVTLLPISSSHVTALYQNLCLNSPEATWTYLPTGPFSDEESFAAHIENLVASRDPLFFTVVPKTDLPGIPSGTPVGYLSLMRMDVKNRGIELGSIAFSAALQRTTVATEALYLAMRHSFEDLGNRRLEWKCDSLNSKSRRAAQRLGFVSEGLFRKHLIVKGRNRDTAWFSIVDDEWPQRREAFDGWLEVGNFDEKGRQKKSLADFRKEIGGRNDK</sequence>
<dbReference type="SUPFAM" id="SSF55729">
    <property type="entry name" value="Acyl-CoA N-acyltransferases (Nat)"/>
    <property type="match status" value="1"/>
</dbReference>
<reference evidence="2 3" key="1">
    <citation type="submission" date="2024-02" db="EMBL/GenBank/DDBJ databases">
        <title>First draft genome assembly of two strains of Seiridium cardinale.</title>
        <authorList>
            <person name="Emiliani G."/>
            <person name="Scali E."/>
        </authorList>
    </citation>
    <scope>NUCLEOTIDE SEQUENCE [LARGE SCALE GENOMIC DNA]</scope>
    <source>
        <strain evidence="2 3">BM-138-000479</strain>
    </source>
</reference>
<keyword evidence="3" id="KW-1185">Reference proteome</keyword>